<dbReference type="RefSeq" id="WP_252917444.1">
    <property type="nucleotide sequence ID" value="NZ_CP159480.1"/>
</dbReference>
<gene>
    <name evidence="1" type="ORF">GTW23_21580</name>
</gene>
<evidence type="ECO:0000313" key="2">
    <source>
        <dbReference type="Proteomes" id="UP001320715"/>
    </source>
</evidence>
<protein>
    <recommendedName>
        <fullName evidence="3">Flagellar assembly protein FliH/Type III secretion system HrpE domain-containing protein</fullName>
    </recommendedName>
</protein>
<reference evidence="1 2" key="1">
    <citation type="submission" date="2020-01" db="EMBL/GenBank/DDBJ databases">
        <title>Genomes of bacteria type strains.</title>
        <authorList>
            <person name="Chen J."/>
            <person name="Zhu S."/>
            <person name="Yang J."/>
        </authorList>
    </citation>
    <scope>NUCLEOTIDE SEQUENCE [LARGE SCALE GENOMIC DNA]</scope>
    <source>
        <strain evidence="1 2">DSM 16655</strain>
    </source>
</reference>
<proteinExistence type="predicted"/>
<keyword evidence="2" id="KW-1185">Reference proteome</keyword>
<dbReference type="Proteomes" id="UP001320715">
    <property type="component" value="Unassembled WGS sequence"/>
</dbReference>
<dbReference type="EMBL" id="JAAAML010000004">
    <property type="protein sequence ID" value="MCO6410783.1"/>
    <property type="molecule type" value="Genomic_DNA"/>
</dbReference>
<accession>A0ABT1CXX9</accession>
<evidence type="ECO:0000313" key="1">
    <source>
        <dbReference type="EMBL" id="MCO6410783.1"/>
    </source>
</evidence>
<evidence type="ECO:0008006" key="3">
    <source>
        <dbReference type="Google" id="ProtNLM"/>
    </source>
</evidence>
<sequence length="205" mass="22584">MTASFARYLPDFEFTDMSGFHADRHVEEEDKPAALPNINVESIRAEARAEGEAIARAELTRKFEEEHLAIENLHAAELAALREELEASAATQIPDAIAARSAEIADMIAGDVEAVLKPLIDEALRVRILSGLSDEIRKILALENAGQIRVSGPDALVEALQANIGADADRFEVHRNDQFDIEVEINKTKFASRLEEWSKALAEVL</sequence>
<organism evidence="1 2">
    <name type="scientific">Hoeflea alexandrii</name>
    <dbReference type="NCBI Taxonomy" id="288436"/>
    <lineage>
        <taxon>Bacteria</taxon>
        <taxon>Pseudomonadati</taxon>
        <taxon>Pseudomonadota</taxon>
        <taxon>Alphaproteobacteria</taxon>
        <taxon>Hyphomicrobiales</taxon>
        <taxon>Rhizobiaceae</taxon>
        <taxon>Hoeflea</taxon>
    </lineage>
</organism>
<comment type="caution">
    <text evidence="1">The sequence shown here is derived from an EMBL/GenBank/DDBJ whole genome shotgun (WGS) entry which is preliminary data.</text>
</comment>
<name>A0ABT1CXX9_9HYPH</name>